<gene>
    <name evidence="4" type="ORF">SAMN00808754_1920</name>
</gene>
<evidence type="ECO:0000259" key="3">
    <source>
        <dbReference type="Pfam" id="PF21117"/>
    </source>
</evidence>
<dbReference type="OrthoDB" id="9809999at2"/>
<dbReference type="PANTHER" id="PTHR38149">
    <property type="entry name" value="ATPASE"/>
    <property type="match status" value="1"/>
</dbReference>
<evidence type="ECO:0000259" key="2">
    <source>
        <dbReference type="Pfam" id="PF20446"/>
    </source>
</evidence>
<protein>
    <submittedName>
        <fullName evidence="4">Predicted ATPase of the ABC class</fullName>
    </submittedName>
</protein>
<feature type="domain" description="MRB1590-like C-terminal" evidence="3">
    <location>
        <begin position="468"/>
        <end position="569"/>
    </location>
</feature>
<dbReference type="Pfam" id="PF21117">
    <property type="entry name" value="MRB1590_C"/>
    <property type="match status" value="1"/>
</dbReference>
<dbReference type="PANTHER" id="PTHR38149:SF1">
    <property type="entry name" value="ATPASE"/>
    <property type="match status" value="1"/>
</dbReference>
<evidence type="ECO:0000313" key="4">
    <source>
        <dbReference type="EMBL" id="SMB97688.1"/>
    </source>
</evidence>
<dbReference type="InterPro" id="IPR046834">
    <property type="entry name" value="ABC_ATPase_C"/>
</dbReference>
<dbReference type="RefSeq" id="WP_084665505.1">
    <property type="nucleotide sequence ID" value="NZ_LT838272.1"/>
</dbReference>
<name>A0A1W1VWI5_9FIRM</name>
<organism evidence="4 5">
    <name type="scientific">Thermanaeromonas toyohensis ToBE</name>
    <dbReference type="NCBI Taxonomy" id="698762"/>
    <lineage>
        <taxon>Bacteria</taxon>
        <taxon>Bacillati</taxon>
        <taxon>Bacillota</taxon>
        <taxon>Clostridia</taxon>
        <taxon>Neomoorellales</taxon>
        <taxon>Neomoorellaceae</taxon>
        <taxon>Thermanaeromonas</taxon>
    </lineage>
</organism>
<dbReference type="InterPro" id="IPR046833">
    <property type="entry name" value="ABC_N"/>
</dbReference>
<dbReference type="SUPFAM" id="SSF52540">
    <property type="entry name" value="P-loop containing nucleoside triphosphate hydrolases"/>
    <property type="match status" value="1"/>
</dbReference>
<keyword evidence="5" id="KW-1185">Reference proteome</keyword>
<sequence>MKSKEQLLRVLNSIDGKGYKAYKELYGAYRLDYFTLYCDYIQGDPFASPSRVRIRVEHKKAAWPAELWSVKVRRIALEDFLARRVARAIRALGPRHRGTGKSGLLYIDSGGQEILPRTAMVISPEYIEIRLSLGLPARGRTILGREAAEMFLSDVPRIIEEGLLCRHARDLEEARHHVAVAEDQEALREQLRPAGLVAFVGNGSILPRRSGISQLPLPADKAIPFVSPPTLEVELQAPNAGRVRGMGIPQGITLIVGGGFHGKSTLLRALERGVYNHIPGDGRELVVTVPDAVKIRAEDGRRVEKVDISPFINNLPYGQNTEAFSTEEASGSTSQAANIMEALEIGTSLLLLDEDTSATNFMIRDHRMQQLVAKEKEPITPFIDRVKQLKELGISTIMVVGGSGDYFDVADTVIMMDAYVPRDVTAQAKEIAVKFVTHRQQEGGPFGRLRPRIPLKESFDPRRRGKTKIRAHGVEEITFGYEDIDLSYVEQLVDPSQTRAIGDIIRYLAERYCDNRRTLRELIQLVLEDINQKGLDIISPFYGQHPGDYALPRPQEIAAAINRLRTLKVVQR</sequence>
<dbReference type="Pfam" id="PF20446">
    <property type="entry name" value="ABC_N"/>
    <property type="match status" value="1"/>
</dbReference>
<dbReference type="AlphaFoldDB" id="A0A1W1VWI5"/>
<dbReference type="InterPro" id="IPR019195">
    <property type="entry name" value="ABC_ATPase_put"/>
</dbReference>
<evidence type="ECO:0000313" key="5">
    <source>
        <dbReference type="Proteomes" id="UP000192569"/>
    </source>
</evidence>
<feature type="domain" description="ATPase of the ABC class N-terminal" evidence="2">
    <location>
        <begin position="5"/>
        <end position="164"/>
    </location>
</feature>
<accession>A0A1W1VWI5</accession>
<reference evidence="4 5" key="1">
    <citation type="submission" date="2017-04" db="EMBL/GenBank/DDBJ databases">
        <authorList>
            <person name="Afonso C.L."/>
            <person name="Miller P.J."/>
            <person name="Scott M.A."/>
            <person name="Spackman E."/>
            <person name="Goraichik I."/>
            <person name="Dimitrov K.M."/>
            <person name="Suarez D.L."/>
            <person name="Swayne D.E."/>
        </authorList>
    </citation>
    <scope>NUCLEOTIDE SEQUENCE [LARGE SCALE GENOMIC DNA]</scope>
    <source>
        <strain evidence="4 5">ToBE</strain>
    </source>
</reference>
<dbReference type="InterPro" id="IPR027417">
    <property type="entry name" value="P-loop_NTPase"/>
</dbReference>
<proteinExistence type="predicted"/>
<dbReference type="EMBL" id="LT838272">
    <property type="protein sequence ID" value="SMB97688.1"/>
    <property type="molecule type" value="Genomic_DNA"/>
</dbReference>
<evidence type="ECO:0000259" key="1">
    <source>
        <dbReference type="Pfam" id="PF09818"/>
    </source>
</evidence>
<dbReference type="Proteomes" id="UP000192569">
    <property type="component" value="Chromosome I"/>
</dbReference>
<dbReference type="Pfam" id="PF09818">
    <property type="entry name" value="ABC_ATPase"/>
    <property type="match status" value="1"/>
</dbReference>
<dbReference type="InterPro" id="IPR049069">
    <property type="entry name" value="MRB1590-like_C"/>
</dbReference>
<dbReference type="STRING" id="698762.SAMN00808754_1920"/>
<feature type="domain" description="ATPase of the ABC class C-terminal" evidence="1">
    <location>
        <begin position="172"/>
        <end position="444"/>
    </location>
</feature>